<keyword evidence="2" id="KW-0255">Endonuclease</keyword>
<dbReference type="SUPFAM" id="SSF54060">
    <property type="entry name" value="His-Me finger endonucleases"/>
    <property type="match status" value="1"/>
</dbReference>
<dbReference type="InterPro" id="IPR044925">
    <property type="entry name" value="His-Me_finger_sf"/>
</dbReference>
<keyword evidence="2" id="KW-0378">Hydrolase</keyword>
<dbReference type="RefSeq" id="WP_031670002.1">
    <property type="nucleotide sequence ID" value="NZ_CAADOK010000303.1"/>
</dbReference>
<dbReference type="Pfam" id="PF13392">
    <property type="entry name" value="HNH_3"/>
    <property type="match status" value="1"/>
</dbReference>
<reference evidence="2 3" key="2">
    <citation type="submission" date="2019-01" db="EMBL/GenBank/DDBJ databases">
        <title>The Pseudomonas aeruginosa pan-genome provides new insights on its population structure, horizontal gene transfer and pathogenicity.</title>
        <authorList>
            <person name="Freschi L."/>
            <person name="Vincent A.T."/>
            <person name="Jeukens J."/>
            <person name="Emond-Rheault J.-G."/>
            <person name="Kukavica-Ibrulj I."/>
            <person name="Dupont M.-J."/>
            <person name="Charette S.J."/>
            <person name="Boyle B."/>
            <person name="Levesque R.C."/>
        </authorList>
    </citation>
    <scope>NUCLEOTIDE SEQUENCE [LARGE SCALE GENOMIC DNA]</scope>
    <source>
        <strain evidence="2 3">PA-W36</strain>
    </source>
</reference>
<evidence type="ECO:0000313" key="3">
    <source>
        <dbReference type="Proteomes" id="UP000284767"/>
    </source>
</evidence>
<organism evidence="2 3">
    <name type="scientific">Pseudomonas aeruginosa</name>
    <dbReference type="NCBI Taxonomy" id="287"/>
    <lineage>
        <taxon>Bacteria</taxon>
        <taxon>Pseudomonadati</taxon>
        <taxon>Pseudomonadota</taxon>
        <taxon>Gammaproteobacteria</taxon>
        <taxon>Pseudomonadales</taxon>
        <taxon>Pseudomonadaceae</taxon>
        <taxon>Pseudomonas</taxon>
    </lineage>
</organism>
<dbReference type="GO" id="GO:0004519">
    <property type="term" value="F:endonuclease activity"/>
    <property type="evidence" value="ECO:0007669"/>
    <property type="project" value="UniProtKB-KW"/>
</dbReference>
<feature type="domain" description="HNH nuclease" evidence="1">
    <location>
        <begin position="56"/>
        <end position="99"/>
    </location>
</feature>
<protein>
    <submittedName>
        <fullName evidence="2">Endonuclease</fullName>
    </submittedName>
</protein>
<dbReference type="SUPFAM" id="SSF54171">
    <property type="entry name" value="DNA-binding domain"/>
    <property type="match status" value="1"/>
</dbReference>
<dbReference type="GO" id="GO:0003700">
    <property type="term" value="F:DNA-binding transcription factor activity"/>
    <property type="evidence" value="ECO:0007669"/>
    <property type="project" value="InterPro"/>
</dbReference>
<dbReference type="InterPro" id="IPR016177">
    <property type="entry name" value="DNA-bd_dom_sf"/>
</dbReference>
<evidence type="ECO:0000313" key="2">
    <source>
        <dbReference type="EMBL" id="RPM02821.1"/>
    </source>
</evidence>
<sequence length="163" mass="18176">MNEISQAELKQLLHYDPDSGAFRWLVDKARATAGSPAGNRSASGYLRVQINGRTYPLHRLAFLYVDGELPAEDVDHINRDREDNRFANLRRASRAQNLRNKGGYRSSTTGATGVSMRGKRYRAYINRDGRRFTLGTFDTLEAAQAAYSAAKAVLHPESSACPR</sequence>
<dbReference type="Gene3D" id="3.90.75.20">
    <property type="match status" value="1"/>
</dbReference>
<dbReference type="EMBL" id="NSNE01000036">
    <property type="protein sequence ID" value="RPM02821.1"/>
    <property type="molecule type" value="Genomic_DNA"/>
</dbReference>
<comment type="caution">
    <text evidence="2">The sequence shown here is derived from an EMBL/GenBank/DDBJ whole genome shotgun (WGS) entry which is preliminary data.</text>
</comment>
<accession>A0A7M2ZKQ3</accession>
<dbReference type="InterPro" id="IPR036955">
    <property type="entry name" value="AP2/ERF_dom_sf"/>
</dbReference>
<dbReference type="Proteomes" id="UP000284767">
    <property type="component" value="Unassembled WGS sequence"/>
</dbReference>
<gene>
    <name evidence="2" type="ORF">IPC1295_32480</name>
</gene>
<proteinExistence type="predicted"/>
<dbReference type="InterPro" id="IPR003615">
    <property type="entry name" value="HNH_nuc"/>
</dbReference>
<dbReference type="GO" id="GO:0003677">
    <property type="term" value="F:DNA binding"/>
    <property type="evidence" value="ECO:0007669"/>
    <property type="project" value="InterPro"/>
</dbReference>
<evidence type="ECO:0000259" key="1">
    <source>
        <dbReference type="Pfam" id="PF13392"/>
    </source>
</evidence>
<reference evidence="2 3" key="1">
    <citation type="submission" date="2017-08" db="EMBL/GenBank/DDBJ databases">
        <authorList>
            <person name="Feschi L."/>
            <person name="Jeukens J."/>
            <person name="Emond-Rheault J.-G."/>
            <person name="Kukavica-Ibrulj I."/>
            <person name="Boyle B."/>
            <person name="Levesque R.C."/>
        </authorList>
    </citation>
    <scope>NUCLEOTIDE SEQUENCE [LARGE SCALE GENOMIC DNA]</scope>
    <source>
        <strain evidence="2 3">PA-W36</strain>
    </source>
</reference>
<name>A0A7M2ZKQ3_PSEAI</name>
<dbReference type="Gene3D" id="3.30.730.10">
    <property type="entry name" value="AP2/ERF domain"/>
    <property type="match status" value="1"/>
</dbReference>
<dbReference type="AlphaFoldDB" id="A0A7M2ZKQ3"/>
<keyword evidence="2" id="KW-0540">Nuclease</keyword>